<gene>
    <name evidence="1" type="ORF">COY66_05480</name>
</gene>
<evidence type="ECO:0000313" key="2">
    <source>
        <dbReference type="Proteomes" id="UP000230779"/>
    </source>
</evidence>
<dbReference type="EMBL" id="PFMD01000063">
    <property type="protein sequence ID" value="PIY95958.1"/>
    <property type="molecule type" value="Genomic_DNA"/>
</dbReference>
<dbReference type="PROSITE" id="PS51257">
    <property type="entry name" value="PROKAR_LIPOPROTEIN"/>
    <property type="match status" value="1"/>
</dbReference>
<reference evidence="1 2" key="1">
    <citation type="submission" date="2017-09" db="EMBL/GenBank/DDBJ databases">
        <title>Depth-based differentiation of microbial function through sediment-hosted aquifers and enrichment of novel symbionts in the deep terrestrial subsurface.</title>
        <authorList>
            <person name="Probst A.J."/>
            <person name="Ladd B."/>
            <person name="Jarett J.K."/>
            <person name="Geller-Mcgrath D.E."/>
            <person name="Sieber C.M."/>
            <person name="Emerson J.B."/>
            <person name="Anantharaman K."/>
            <person name="Thomas B.C."/>
            <person name="Malmstrom R."/>
            <person name="Stieglmeier M."/>
            <person name="Klingl A."/>
            <person name="Woyke T."/>
            <person name="Ryan C.M."/>
            <person name="Banfield J.F."/>
        </authorList>
    </citation>
    <scope>NUCLEOTIDE SEQUENCE [LARGE SCALE GENOMIC DNA]</scope>
    <source>
        <strain evidence="1">CG_4_10_14_0_8_um_filter_42_10</strain>
    </source>
</reference>
<protein>
    <submittedName>
        <fullName evidence="1">Uncharacterized protein</fullName>
    </submittedName>
</protein>
<proteinExistence type="predicted"/>
<name>A0A2M7RGT3_9BACT</name>
<dbReference type="Proteomes" id="UP000230779">
    <property type="component" value="Unassembled WGS sequence"/>
</dbReference>
<evidence type="ECO:0000313" key="1">
    <source>
        <dbReference type="EMBL" id="PIY95958.1"/>
    </source>
</evidence>
<sequence length="328" mass="36720">MRYFKLIPLALILVFGLMACSEKFDMPGNTITGPGQGPQIQSFVGFDLNALAQHAIDAGYPAGYLDSLSNMLQDVPDTAWLYVVGLPFPNGRAALCQWSEVGNTVQIPFWYWKGLEFKIRLEVDNRVLTEGITIRSELLTHTIYDGAEPYVNMWNHARLDAVPGYPDSIEVEVFGDNLAQMVSVFTYYDGWANWLPDSLQHLNGPLASPDYPARFQSSLFALLPDSTTHTYWNPQINCWALWARALPTGSINQFWTIVFVTGQPIPNLYPPQNYPNIRLTGVNLNNGELWCIPNNCPPAFPYFVWGLNGENLNQGPNTTLVWLGSIGP</sequence>
<organism evidence="1 2">
    <name type="scientific">Candidatus Kerfeldbacteria bacterium CG_4_10_14_0_8_um_filter_42_10</name>
    <dbReference type="NCBI Taxonomy" id="2014248"/>
    <lineage>
        <taxon>Bacteria</taxon>
        <taxon>Candidatus Kerfeldiibacteriota</taxon>
    </lineage>
</organism>
<comment type="caution">
    <text evidence="1">The sequence shown here is derived from an EMBL/GenBank/DDBJ whole genome shotgun (WGS) entry which is preliminary data.</text>
</comment>
<dbReference type="AlphaFoldDB" id="A0A2M7RGT3"/>
<accession>A0A2M7RGT3</accession>